<evidence type="ECO:0000256" key="1">
    <source>
        <dbReference type="SAM" id="MobiDB-lite"/>
    </source>
</evidence>
<dbReference type="AlphaFoldDB" id="A0A6G1JFL4"/>
<feature type="compositionally biased region" description="Polar residues" evidence="1">
    <location>
        <begin position="40"/>
        <end position="53"/>
    </location>
</feature>
<dbReference type="Proteomes" id="UP000799291">
    <property type="component" value="Unassembled WGS sequence"/>
</dbReference>
<reference evidence="2" key="1">
    <citation type="journal article" date="2020" name="Stud. Mycol.">
        <title>101 Dothideomycetes genomes: a test case for predicting lifestyles and emergence of pathogens.</title>
        <authorList>
            <person name="Haridas S."/>
            <person name="Albert R."/>
            <person name="Binder M."/>
            <person name="Bloem J."/>
            <person name="Labutti K."/>
            <person name="Salamov A."/>
            <person name="Andreopoulos B."/>
            <person name="Baker S."/>
            <person name="Barry K."/>
            <person name="Bills G."/>
            <person name="Bluhm B."/>
            <person name="Cannon C."/>
            <person name="Castanera R."/>
            <person name="Culley D."/>
            <person name="Daum C."/>
            <person name="Ezra D."/>
            <person name="Gonzalez J."/>
            <person name="Henrissat B."/>
            <person name="Kuo A."/>
            <person name="Liang C."/>
            <person name="Lipzen A."/>
            <person name="Lutzoni F."/>
            <person name="Magnuson J."/>
            <person name="Mondo S."/>
            <person name="Nolan M."/>
            <person name="Ohm R."/>
            <person name="Pangilinan J."/>
            <person name="Park H.-J."/>
            <person name="Ramirez L."/>
            <person name="Alfaro M."/>
            <person name="Sun H."/>
            <person name="Tritt A."/>
            <person name="Yoshinaga Y."/>
            <person name="Zwiers L.-H."/>
            <person name="Turgeon B."/>
            <person name="Goodwin S."/>
            <person name="Spatafora J."/>
            <person name="Crous P."/>
            <person name="Grigoriev I."/>
        </authorList>
    </citation>
    <scope>NUCLEOTIDE SEQUENCE</scope>
    <source>
        <strain evidence="2">CBS 122367</strain>
    </source>
</reference>
<feature type="region of interest" description="Disordered" evidence="1">
    <location>
        <begin position="285"/>
        <end position="306"/>
    </location>
</feature>
<keyword evidence="3" id="KW-1185">Reference proteome</keyword>
<organism evidence="2 3">
    <name type="scientific">Lentithecium fluviatile CBS 122367</name>
    <dbReference type="NCBI Taxonomy" id="1168545"/>
    <lineage>
        <taxon>Eukaryota</taxon>
        <taxon>Fungi</taxon>
        <taxon>Dikarya</taxon>
        <taxon>Ascomycota</taxon>
        <taxon>Pezizomycotina</taxon>
        <taxon>Dothideomycetes</taxon>
        <taxon>Pleosporomycetidae</taxon>
        <taxon>Pleosporales</taxon>
        <taxon>Massarineae</taxon>
        <taxon>Lentitheciaceae</taxon>
        <taxon>Lentithecium</taxon>
    </lineage>
</organism>
<name>A0A6G1JFL4_9PLEO</name>
<sequence>MQEQLDKQLAAHKAGPTISPANSEVPDESDYRPDHADALTDSSNTTTVASTPDFSGYAFGRRNPSPYPAPDHNTPHPYPLQLQQSYYPHQEYEIQPRYQQNIQRALLPSRFQTSTHALHPYEATSRTQQPFHRRSLCQGDVDRILAATQHLYAQDQFQDPAHNHTLPRNPTANPTAPLKPVLFRLQESRPHCFTPEDDGGRLKRLPYVESHVVRSASQGPDWGFMQGVYEDAKGRLGMPTSAPADDGGDVGWLQRVLLPARIGTPMDEEDGDEAVVDKKNMKATQIKKRNRGGNKDKNRNGGTETNAGVMQLTSTTEPVFTHMSHADQMGKSARVIEIGAMAVVKRVTAEKPPEGQYAAIEESKREMALQKLDEMEQHLKQEVGDSHSSLRSCSMIREALTLKGKAKVVDEPTPMHIPLLKGEEGPVTVSIREDLTAAESDDTLPAPSTVFPKESNDLYEHTDDSDLFTMLRNESMLRKGSETRGMEGLETHGL</sequence>
<dbReference type="EMBL" id="MU005572">
    <property type="protein sequence ID" value="KAF2689228.1"/>
    <property type="molecule type" value="Genomic_DNA"/>
</dbReference>
<feature type="region of interest" description="Disordered" evidence="1">
    <location>
        <begin position="1"/>
        <end position="79"/>
    </location>
</feature>
<protein>
    <submittedName>
        <fullName evidence="2">Uncharacterized protein</fullName>
    </submittedName>
</protein>
<proteinExistence type="predicted"/>
<evidence type="ECO:0000313" key="2">
    <source>
        <dbReference type="EMBL" id="KAF2689228.1"/>
    </source>
</evidence>
<feature type="region of interest" description="Disordered" evidence="1">
    <location>
        <begin position="437"/>
        <end position="458"/>
    </location>
</feature>
<accession>A0A6G1JFL4</accession>
<gene>
    <name evidence="2" type="ORF">K458DRAFT_383887</name>
</gene>
<dbReference type="OrthoDB" id="3794317at2759"/>
<feature type="compositionally biased region" description="Basic and acidic residues" evidence="1">
    <location>
        <begin position="29"/>
        <end position="38"/>
    </location>
</feature>
<evidence type="ECO:0000313" key="3">
    <source>
        <dbReference type="Proteomes" id="UP000799291"/>
    </source>
</evidence>